<name>A0A1E7JR20_9ACTN</name>
<reference evidence="1 2" key="1">
    <citation type="journal article" date="2016" name="Front. Microbiol.">
        <title>Comparative Genomics Analysis of Streptomyces Species Reveals Their Adaptation to the Marine Environment and Their Diversity at the Genomic Level.</title>
        <authorList>
            <person name="Tian X."/>
            <person name="Zhang Z."/>
            <person name="Yang T."/>
            <person name="Chen M."/>
            <person name="Li J."/>
            <person name="Chen F."/>
            <person name="Yang J."/>
            <person name="Li W."/>
            <person name="Zhang B."/>
            <person name="Zhang Z."/>
            <person name="Wu J."/>
            <person name="Zhang C."/>
            <person name="Long L."/>
            <person name="Xiao J."/>
        </authorList>
    </citation>
    <scope>NUCLEOTIDE SEQUENCE [LARGE SCALE GENOMIC DNA]</scope>
    <source>
        <strain evidence="1 2">SCSIO 10390</strain>
    </source>
</reference>
<dbReference type="AlphaFoldDB" id="A0A1E7JR20"/>
<sequence>MLLGAVLGAALTAVLLTVLWWPRSEVVHRSGAPPSVTYKDGSRHHLGLVREHSLSGRESWRLVVGRDPRLAYGHMLDVDASLGAGGIESTEWTTAGVRIRFTAGHELFVPARLFTYGR</sequence>
<evidence type="ECO:0000313" key="2">
    <source>
        <dbReference type="Proteomes" id="UP000176087"/>
    </source>
</evidence>
<evidence type="ECO:0000313" key="1">
    <source>
        <dbReference type="EMBL" id="OEU90731.1"/>
    </source>
</evidence>
<protein>
    <recommendedName>
        <fullName evidence="3">DUF2550 domain-containing protein</fullName>
    </recommendedName>
</protein>
<accession>A0A1E7JR20</accession>
<evidence type="ECO:0008006" key="3">
    <source>
        <dbReference type="Google" id="ProtNLM"/>
    </source>
</evidence>
<organism evidence="1 2">
    <name type="scientific">Streptomyces abyssalis</name>
    <dbReference type="NCBI Taxonomy" id="933944"/>
    <lineage>
        <taxon>Bacteria</taxon>
        <taxon>Bacillati</taxon>
        <taxon>Actinomycetota</taxon>
        <taxon>Actinomycetes</taxon>
        <taxon>Kitasatosporales</taxon>
        <taxon>Streptomycetaceae</taxon>
        <taxon>Streptomyces</taxon>
    </lineage>
</organism>
<dbReference type="Proteomes" id="UP000176087">
    <property type="component" value="Unassembled WGS sequence"/>
</dbReference>
<proteinExistence type="predicted"/>
<dbReference type="EMBL" id="LJGT01000038">
    <property type="protein sequence ID" value="OEU90731.1"/>
    <property type="molecule type" value="Genomic_DNA"/>
</dbReference>
<comment type="caution">
    <text evidence="1">The sequence shown here is derived from an EMBL/GenBank/DDBJ whole genome shotgun (WGS) entry which is preliminary data.</text>
</comment>
<gene>
    <name evidence="1" type="ORF">AN215_11390</name>
</gene>
<keyword evidence="2" id="KW-1185">Reference proteome</keyword>
<dbReference type="STRING" id="933944.AN215_11390"/>